<dbReference type="Proteomes" id="UP001153714">
    <property type="component" value="Chromosome 2"/>
</dbReference>
<reference evidence="1" key="2">
    <citation type="submission" date="2022-10" db="EMBL/GenBank/DDBJ databases">
        <authorList>
            <consortium name="ENA_rothamsted_submissions"/>
            <consortium name="culmorum"/>
            <person name="King R."/>
        </authorList>
    </citation>
    <scope>NUCLEOTIDE SEQUENCE</scope>
</reference>
<reference evidence="1" key="1">
    <citation type="submission" date="2021-12" db="EMBL/GenBank/DDBJ databases">
        <authorList>
            <person name="King R."/>
        </authorList>
    </citation>
    <scope>NUCLEOTIDE SEQUENCE</scope>
</reference>
<accession>A0A9N9R407</accession>
<dbReference type="AlphaFoldDB" id="A0A9N9R407"/>
<proteinExistence type="predicted"/>
<protein>
    <submittedName>
        <fullName evidence="1">Uncharacterized protein</fullName>
    </submittedName>
</protein>
<dbReference type="EMBL" id="OU893333">
    <property type="protein sequence ID" value="CAG9788974.1"/>
    <property type="molecule type" value="Genomic_DNA"/>
</dbReference>
<sequence length="149" mass="16873">MGVYEGTIRQPPPQRSRGPSILSNADGAFPSVQVVTHSYSHSVPRKRGLAEWMWTLTGHNREPAVKRDNVGELQIMLPSQITDQSHSGDVCLLEESPYRILRVSEMFIALRIFIYSSLHSIKIIQMADLMPRAFSTSQPEGMMDLHVRR</sequence>
<keyword evidence="2" id="KW-1185">Reference proteome</keyword>
<dbReference type="OrthoDB" id="7431814at2759"/>
<evidence type="ECO:0000313" key="1">
    <source>
        <dbReference type="EMBL" id="CAG9788974.1"/>
    </source>
</evidence>
<name>A0A9N9R407_9NEOP</name>
<organism evidence="1 2">
    <name type="scientific">Diatraea saccharalis</name>
    <name type="common">sugarcane borer</name>
    <dbReference type="NCBI Taxonomy" id="40085"/>
    <lineage>
        <taxon>Eukaryota</taxon>
        <taxon>Metazoa</taxon>
        <taxon>Ecdysozoa</taxon>
        <taxon>Arthropoda</taxon>
        <taxon>Hexapoda</taxon>
        <taxon>Insecta</taxon>
        <taxon>Pterygota</taxon>
        <taxon>Neoptera</taxon>
        <taxon>Endopterygota</taxon>
        <taxon>Lepidoptera</taxon>
        <taxon>Glossata</taxon>
        <taxon>Ditrysia</taxon>
        <taxon>Pyraloidea</taxon>
        <taxon>Crambidae</taxon>
        <taxon>Crambinae</taxon>
        <taxon>Diatraea</taxon>
    </lineage>
</organism>
<gene>
    <name evidence="1" type="ORF">DIATSA_LOCUS6745</name>
</gene>
<evidence type="ECO:0000313" key="2">
    <source>
        <dbReference type="Proteomes" id="UP001153714"/>
    </source>
</evidence>